<evidence type="ECO:0000313" key="2">
    <source>
        <dbReference type="Proteomes" id="UP000010475"/>
    </source>
</evidence>
<dbReference type="RefSeq" id="WP_015209459.1">
    <property type="nucleotide sequence ID" value="NC_019757.1"/>
</dbReference>
<dbReference type="KEGG" id="csg:Cylst_4111"/>
<evidence type="ECO:0000313" key="1">
    <source>
        <dbReference type="EMBL" id="AFZ26217.1"/>
    </source>
</evidence>
<name>K9X3D7_9NOST</name>
<dbReference type="STRING" id="56107.Cylst_4111"/>
<sequence length="225" mass="25890">MEQDPTYIIWHPSLKQKDEFSSIITFNITPIATLDFPTEPKEFYIQLLADIGIDIEPKSWDIVAYRSNYYRDLESQDWQDYWTKVWRVVINLNGHIDKLPKISEEDIETYAYALDSQCNENNNQKEIGCIIIADFQSKTSAEKAKVAVQNSEKIQQLAQDISAPVPELYNLEIGENFYQIQIVLGTFPESFFINGAAYALAIENICNQLGGITSFDERVNEWGEI</sequence>
<gene>
    <name evidence="1" type="ORF">Cylst_4111</name>
</gene>
<dbReference type="Proteomes" id="UP000010475">
    <property type="component" value="Chromosome"/>
</dbReference>
<dbReference type="PATRIC" id="fig|56107.3.peg.4510"/>
<keyword evidence="2" id="KW-1185">Reference proteome</keyword>
<dbReference type="HOGENOM" id="CLU_1228253_0_0_3"/>
<proteinExistence type="predicted"/>
<dbReference type="EMBL" id="CP003642">
    <property type="protein sequence ID" value="AFZ26217.1"/>
    <property type="molecule type" value="Genomic_DNA"/>
</dbReference>
<reference evidence="1 2" key="1">
    <citation type="submission" date="2012-06" db="EMBL/GenBank/DDBJ databases">
        <title>Finished chromosome of genome of Cylindrospermum stagnale PCC 7417.</title>
        <authorList>
            <consortium name="US DOE Joint Genome Institute"/>
            <person name="Gugger M."/>
            <person name="Coursin T."/>
            <person name="Rippka R."/>
            <person name="Tandeau De Marsac N."/>
            <person name="Huntemann M."/>
            <person name="Wei C.-L."/>
            <person name="Han J."/>
            <person name="Detter J.C."/>
            <person name="Han C."/>
            <person name="Tapia R."/>
            <person name="Chen A."/>
            <person name="Kyrpides N."/>
            <person name="Mavromatis K."/>
            <person name="Markowitz V."/>
            <person name="Szeto E."/>
            <person name="Ivanova N."/>
            <person name="Pagani I."/>
            <person name="Pati A."/>
            <person name="Goodwin L."/>
            <person name="Nordberg H.P."/>
            <person name="Cantor M.N."/>
            <person name="Hua S.X."/>
            <person name="Woyke T."/>
            <person name="Kerfeld C.A."/>
        </authorList>
    </citation>
    <scope>NUCLEOTIDE SEQUENCE [LARGE SCALE GENOMIC DNA]</scope>
    <source>
        <strain evidence="1 2">PCC 7417</strain>
    </source>
</reference>
<dbReference type="AlphaFoldDB" id="K9X3D7"/>
<accession>K9X3D7</accession>
<dbReference type="OrthoDB" id="3078446at2"/>
<organism evidence="1 2">
    <name type="scientific">Cylindrospermum stagnale PCC 7417</name>
    <dbReference type="NCBI Taxonomy" id="56107"/>
    <lineage>
        <taxon>Bacteria</taxon>
        <taxon>Bacillati</taxon>
        <taxon>Cyanobacteriota</taxon>
        <taxon>Cyanophyceae</taxon>
        <taxon>Nostocales</taxon>
        <taxon>Nostocaceae</taxon>
        <taxon>Cylindrospermum</taxon>
    </lineage>
</organism>
<protein>
    <submittedName>
        <fullName evidence="1">Uncharacterized protein</fullName>
    </submittedName>
</protein>